<keyword evidence="4" id="KW-1185">Reference proteome</keyword>
<dbReference type="AlphaFoldDB" id="A0A6P2GI32"/>
<protein>
    <submittedName>
        <fullName evidence="2">Uncharacterized protein</fullName>
    </submittedName>
</protein>
<gene>
    <name evidence="2" type="ORF">BAN20980_06191</name>
    <name evidence="1" type="ORF">JQK92_02215</name>
</gene>
<evidence type="ECO:0000313" key="4">
    <source>
        <dbReference type="Proteomes" id="UP000755577"/>
    </source>
</evidence>
<dbReference type="EMBL" id="CABVLY010000035">
    <property type="protein sequence ID" value="VVU53510.1"/>
    <property type="molecule type" value="Genomic_DNA"/>
</dbReference>
<organism evidence="2 3">
    <name type="scientific">Burkholderia anthina</name>
    <dbReference type="NCBI Taxonomy" id="179879"/>
    <lineage>
        <taxon>Bacteria</taxon>
        <taxon>Pseudomonadati</taxon>
        <taxon>Pseudomonadota</taxon>
        <taxon>Betaproteobacteria</taxon>
        <taxon>Burkholderiales</taxon>
        <taxon>Burkholderiaceae</taxon>
        <taxon>Burkholderia</taxon>
        <taxon>Burkholderia cepacia complex</taxon>
    </lineage>
</organism>
<reference evidence="1 4" key="2">
    <citation type="submission" date="2021-02" db="EMBL/GenBank/DDBJ databases">
        <title>Draft genome of the type strains Burkholderia anthina DSM16086.</title>
        <authorList>
            <person name="Hertel R."/>
            <person name="Meissner J."/>
            <person name="Poehlein A."/>
            <person name="Daniel R."/>
            <person name="Commichau F.M."/>
        </authorList>
    </citation>
    <scope>NUCLEOTIDE SEQUENCE [LARGE SCALE GENOMIC DNA]</scope>
    <source>
        <strain evidence="1 4">DSM 16086</strain>
    </source>
</reference>
<evidence type="ECO:0000313" key="2">
    <source>
        <dbReference type="EMBL" id="VVU53510.1"/>
    </source>
</evidence>
<accession>A0A6P2GI32</accession>
<evidence type="ECO:0000313" key="3">
    <source>
        <dbReference type="Proteomes" id="UP000494201"/>
    </source>
</evidence>
<name>A0A6P2GI32_9BURK</name>
<reference evidence="2 3" key="1">
    <citation type="submission" date="2019-09" db="EMBL/GenBank/DDBJ databases">
        <authorList>
            <person name="Depoorter E."/>
        </authorList>
    </citation>
    <scope>NUCLEOTIDE SEQUENCE [LARGE SCALE GENOMIC DNA]</scope>
    <source>
        <strain evidence="2">LMG 20980</strain>
    </source>
</reference>
<evidence type="ECO:0000313" key="1">
    <source>
        <dbReference type="EMBL" id="MBM2765233.1"/>
    </source>
</evidence>
<dbReference type="Proteomes" id="UP000755577">
    <property type="component" value="Unassembled WGS sequence"/>
</dbReference>
<sequence length="248" mass="27537">MATKLDRVLDLLRERGVDFFTSNFELPAFNSIFVEIPRSKLSEFSGKGVVTRRQLHAIASELGAETGCQIEFVVNGDSARHAYAQALKDVLSRRLGRGEYGVMISFLSGDKCDVWVDARKSPQAITEHDVRDLIEKFLSALGVAAGNLYLLVPEVRQPNDMEILRALKIKAPLNVGALKIELLAGKDVPIDEKWLNAKLDGLRKKGLVSRIGAGKYLLTEQALGLVPVSRSRRSLDISRALELARRKW</sequence>
<proteinExistence type="predicted"/>
<dbReference type="Proteomes" id="UP000494201">
    <property type="component" value="Unassembled WGS sequence"/>
</dbReference>
<dbReference type="RefSeq" id="WP_174928367.1">
    <property type="nucleotide sequence ID" value="NZ_CABVLY010000035.1"/>
</dbReference>
<dbReference type="GeneID" id="56504267"/>
<dbReference type="EMBL" id="JAFCIQ010000001">
    <property type="protein sequence ID" value="MBM2765233.1"/>
    <property type="molecule type" value="Genomic_DNA"/>
</dbReference>